<evidence type="ECO:0000313" key="3">
    <source>
        <dbReference type="EMBL" id="TGX55788.1"/>
    </source>
</evidence>
<organism evidence="3 4">
    <name type="scientific">Sphingomonas gei</name>
    <dbReference type="NCBI Taxonomy" id="1395960"/>
    <lineage>
        <taxon>Bacteria</taxon>
        <taxon>Pseudomonadati</taxon>
        <taxon>Pseudomonadota</taxon>
        <taxon>Alphaproteobacteria</taxon>
        <taxon>Sphingomonadales</taxon>
        <taxon>Sphingomonadaceae</taxon>
        <taxon>Sphingomonas</taxon>
    </lineage>
</organism>
<feature type="chain" id="PRO_5020915278" description="DUF2946 domain-containing protein" evidence="2">
    <location>
        <begin position="26"/>
        <end position="118"/>
    </location>
</feature>
<evidence type="ECO:0000313" key="4">
    <source>
        <dbReference type="Proteomes" id="UP000306147"/>
    </source>
</evidence>
<evidence type="ECO:0000256" key="1">
    <source>
        <dbReference type="SAM" id="MobiDB-lite"/>
    </source>
</evidence>
<dbReference type="EMBL" id="SRXT01000001">
    <property type="protein sequence ID" value="TGX55788.1"/>
    <property type="molecule type" value="Genomic_DNA"/>
</dbReference>
<gene>
    <name evidence="3" type="ORF">E5A73_01275</name>
</gene>
<reference evidence="3 4" key="1">
    <citation type="submission" date="2019-04" db="EMBL/GenBank/DDBJ databases">
        <title>Sphingomonas psychrotolerans sp. nov., isolated from soil in the Tianshan Mountains, Xinjiang, China.</title>
        <authorList>
            <person name="Luo Y."/>
            <person name="Sheng H."/>
        </authorList>
    </citation>
    <scope>NUCLEOTIDE SEQUENCE [LARGE SCALE GENOMIC DNA]</scope>
    <source>
        <strain evidence="3 4">ZFGT-11</strain>
    </source>
</reference>
<keyword evidence="2" id="KW-0732">Signal</keyword>
<accession>A0A4S1XI54</accession>
<name>A0A4S1XI54_9SPHN</name>
<feature type="region of interest" description="Disordered" evidence="1">
    <location>
        <begin position="42"/>
        <end position="62"/>
    </location>
</feature>
<keyword evidence="4" id="KW-1185">Reference proteome</keyword>
<dbReference type="Proteomes" id="UP000306147">
    <property type="component" value="Unassembled WGS sequence"/>
</dbReference>
<evidence type="ECO:0008006" key="5">
    <source>
        <dbReference type="Google" id="ProtNLM"/>
    </source>
</evidence>
<dbReference type="OrthoDB" id="7204892at2"/>
<evidence type="ECO:0000256" key="2">
    <source>
        <dbReference type="SAM" id="SignalP"/>
    </source>
</evidence>
<proteinExistence type="predicted"/>
<dbReference type="AlphaFoldDB" id="A0A4S1XI54"/>
<protein>
    <recommendedName>
        <fullName evidence="5">DUF2946 domain-containing protein</fullName>
    </recommendedName>
</protein>
<dbReference type="RefSeq" id="WP_135961988.1">
    <property type="nucleotide sequence ID" value="NZ_SRXT01000001.1"/>
</dbReference>
<comment type="caution">
    <text evidence="3">The sequence shown here is derived from an EMBL/GenBank/DDBJ whole genome shotgun (WGS) entry which is preliminary data.</text>
</comment>
<sequence>MLKLLRHLLCLGILFGLAGNGVAVAAPCILMTQSQPAAMADMPDCDMVQPSSQSHESNKGKAPGCMAMTACTAVLAMKEPAAPTASRHQATAVSFWPTATILAGRDLAPEPEPPTFLG</sequence>
<feature type="signal peptide" evidence="2">
    <location>
        <begin position="1"/>
        <end position="25"/>
    </location>
</feature>